<evidence type="ECO:0000256" key="11">
    <source>
        <dbReference type="SAM" id="MobiDB-lite"/>
    </source>
</evidence>
<dbReference type="SMART" id="SM00651">
    <property type="entry name" value="Sm"/>
    <property type="match status" value="1"/>
</dbReference>
<evidence type="ECO:0000256" key="5">
    <source>
        <dbReference type="ARBA" id="ARBA00022884"/>
    </source>
</evidence>
<evidence type="ECO:0000256" key="7">
    <source>
        <dbReference type="ARBA" id="ARBA00023242"/>
    </source>
</evidence>
<dbReference type="SUPFAM" id="SSF50182">
    <property type="entry name" value="Sm-like ribonucleoproteins"/>
    <property type="match status" value="1"/>
</dbReference>
<dbReference type="InterPro" id="IPR016487">
    <property type="entry name" value="Lsm6/sSmF"/>
</dbReference>
<dbReference type="OrthoDB" id="409625at2759"/>
<evidence type="ECO:0000313" key="13">
    <source>
        <dbReference type="EMBL" id="PVH21929.1"/>
    </source>
</evidence>
<dbReference type="GO" id="GO:0036261">
    <property type="term" value="P:7-methylguanosine cap hypermethylation"/>
    <property type="evidence" value="ECO:0007669"/>
    <property type="project" value="EnsemblFungi"/>
</dbReference>
<dbReference type="AlphaFoldDB" id="A0A2V1AVW1"/>
<sequence length="107" mass="12571">MSTVCQSRNQISHSSTNSQFQPINPKPFLKTLLNKKVIVRLKWNKMEYKGTLVAIDNYMNLQLDDTYEILREGDEKKEELIGEIFIRCNNVLFVREDPESTDTKMEE</sequence>
<name>A0A2V1AVW1_9ASCO</name>
<protein>
    <recommendedName>
        <fullName evidence="9">Sm protein F</fullName>
    </recommendedName>
</protein>
<feature type="compositionally biased region" description="Polar residues" evidence="11">
    <location>
        <begin position="1"/>
        <end position="22"/>
    </location>
</feature>
<dbReference type="GO" id="GO:0000974">
    <property type="term" value="C:Prp19 complex"/>
    <property type="evidence" value="ECO:0007669"/>
    <property type="project" value="EnsemblFungi"/>
</dbReference>
<dbReference type="GO" id="GO:0005687">
    <property type="term" value="C:U4 snRNP"/>
    <property type="evidence" value="ECO:0007669"/>
    <property type="project" value="EnsemblFungi"/>
</dbReference>
<keyword evidence="7 10" id="KW-0539">Nucleus</keyword>
<keyword evidence="4 10" id="KW-0747">Spliceosome</keyword>
<evidence type="ECO:0000256" key="6">
    <source>
        <dbReference type="ARBA" id="ARBA00023187"/>
    </source>
</evidence>
<evidence type="ECO:0000256" key="2">
    <source>
        <dbReference type="ARBA" id="ARBA00007927"/>
    </source>
</evidence>
<dbReference type="Gene3D" id="2.30.30.100">
    <property type="match status" value="1"/>
</dbReference>
<dbReference type="GO" id="GO:0005685">
    <property type="term" value="C:U1 snRNP"/>
    <property type="evidence" value="ECO:0007669"/>
    <property type="project" value="EnsemblFungi"/>
</dbReference>
<feature type="domain" description="Sm" evidence="12">
    <location>
        <begin position="24"/>
        <end position="100"/>
    </location>
</feature>
<evidence type="ECO:0000256" key="4">
    <source>
        <dbReference type="ARBA" id="ARBA00022728"/>
    </source>
</evidence>
<dbReference type="Pfam" id="PF01423">
    <property type="entry name" value="LSM"/>
    <property type="match status" value="1"/>
</dbReference>
<dbReference type="GO" id="GO:0034715">
    <property type="term" value="C:pICln-Sm protein complex"/>
    <property type="evidence" value="ECO:0007669"/>
    <property type="project" value="TreeGrafter"/>
</dbReference>
<dbReference type="GO" id="GO:0071013">
    <property type="term" value="C:catalytic step 2 spliceosome"/>
    <property type="evidence" value="ECO:0007669"/>
    <property type="project" value="TreeGrafter"/>
</dbReference>
<keyword evidence="3 10" id="KW-0507">mRNA processing</keyword>
<organism evidence="13 14">
    <name type="scientific">Candidozyma haemuli</name>
    <dbReference type="NCBI Taxonomy" id="45357"/>
    <lineage>
        <taxon>Eukaryota</taxon>
        <taxon>Fungi</taxon>
        <taxon>Dikarya</taxon>
        <taxon>Ascomycota</taxon>
        <taxon>Saccharomycotina</taxon>
        <taxon>Pichiomycetes</taxon>
        <taxon>Metschnikowiaceae</taxon>
        <taxon>Candidozyma</taxon>
    </lineage>
</organism>
<dbReference type="InterPro" id="IPR047575">
    <property type="entry name" value="Sm"/>
</dbReference>
<dbReference type="PANTHER" id="PTHR11021">
    <property type="entry name" value="SMALL NUCLEAR RIBONUCLEOPROTEIN F SNRNP-F"/>
    <property type="match status" value="1"/>
</dbReference>
<evidence type="ECO:0000256" key="3">
    <source>
        <dbReference type="ARBA" id="ARBA00022664"/>
    </source>
</evidence>
<keyword evidence="8 10" id="KW-0687">Ribonucleoprotein</keyword>
<comment type="subcellular location">
    <subcellularLocation>
        <location evidence="1 10">Nucleus</location>
    </subcellularLocation>
</comment>
<dbReference type="PANTHER" id="PTHR11021:SF0">
    <property type="entry name" value="SMALL NUCLEAR RIBONUCLEOPROTEIN F"/>
    <property type="match status" value="1"/>
</dbReference>
<dbReference type="CDD" id="cd01722">
    <property type="entry name" value="Sm_F"/>
    <property type="match status" value="1"/>
</dbReference>
<dbReference type="InterPro" id="IPR001163">
    <property type="entry name" value="Sm_dom_euk/arc"/>
</dbReference>
<evidence type="ECO:0000256" key="9">
    <source>
        <dbReference type="ARBA" id="ARBA00030144"/>
    </source>
</evidence>
<comment type="similarity">
    <text evidence="2 10">Belongs to the snRNP Sm proteins family. SmF/LSm6 subfamily.</text>
</comment>
<evidence type="ECO:0000259" key="12">
    <source>
        <dbReference type="PROSITE" id="PS52002"/>
    </source>
</evidence>
<keyword evidence="5 10" id="KW-0694">RNA-binding</keyword>
<dbReference type="GO" id="GO:0005682">
    <property type="term" value="C:U5 snRNP"/>
    <property type="evidence" value="ECO:0007669"/>
    <property type="project" value="EnsemblFungi"/>
</dbReference>
<dbReference type="STRING" id="45357.A0A2V1AVW1"/>
<dbReference type="Proteomes" id="UP000244309">
    <property type="component" value="Unassembled WGS sequence"/>
</dbReference>
<comment type="caution">
    <text evidence="13">The sequence shown here is derived from an EMBL/GenBank/DDBJ whole genome shotgun (WGS) entry which is preliminary data.</text>
</comment>
<dbReference type="GO" id="GO:0005686">
    <property type="term" value="C:U2 snRNP"/>
    <property type="evidence" value="ECO:0007669"/>
    <property type="project" value="EnsemblFungi"/>
</dbReference>
<dbReference type="GO" id="GO:0046540">
    <property type="term" value="C:U4/U6 x U5 tri-snRNP complex"/>
    <property type="evidence" value="ECO:0007669"/>
    <property type="project" value="EnsemblFungi"/>
</dbReference>
<dbReference type="GeneID" id="37009923"/>
<dbReference type="GO" id="GO:0071014">
    <property type="term" value="C:post-mRNA release spliceosomal complex"/>
    <property type="evidence" value="ECO:0007669"/>
    <property type="project" value="EnsemblFungi"/>
</dbReference>
<dbReference type="VEuPathDB" id="FungiDB:CXQ85_004593"/>
<evidence type="ECO:0000256" key="10">
    <source>
        <dbReference type="PIRNR" id="PIRNR006609"/>
    </source>
</evidence>
<reference evidence="13 14" key="1">
    <citation type="submission" date="2017-12" db="EMBL/GenBank/DDBJ databases">
        <title>Genome Sequence of a Multidrug-Resistant Candida haemulonii Isolate from a Patient with Chronic Leg Ulcers in Israel.</title>
        <authorList>
            <person name="Chow N.A."/>
            <person name="Gade L."/>
            <person name="Batra D."/>
            <person name="Rowe L.A."/>
            <person name="Ben-Ami R."/>
            <person name="Loparev V.N."/>
            <person name="Litvintseva A.P."/>
        </authorList>
    </citation>
    <scope>NUCLEOTIDE SEQUENCE [LARGE SCALE GENOMIC DNA]</scope>
    <source>
        <strain evidence="13 14">B11899</strain>
    </source>
</reference>
<evidence type="ECO:0000256" key="1">
    <source>
        <dbReference type="ARBA" id="ARBA00004123"/>
    </source>
</evidence>
<dbReference type="GO" id="GO:1990935">
    <property type="term" value="F:splicing factor binding"/>
    <property type="evidence" value="ECO:0007669"/>
    <property type="project" value="EnsemblFungi"/>
</dbReference>
<dbReference type="GO" id="GO:0000398">
    <property type="term" value="P:mRNA splicing, via spliceosome"/>
    <property type="evidence" value="ECO:0007669"/>
    <property type="project" value="EnsemblFungi"/>
</dbReference>
<keyword evidence="6 10" id="KW-0508">mRNA splicing</keyword>
<evidence type="ECO:0000256" key="8">
    <source>
        <dbReference type="ARBA" id="ARBA00023274"/>
    </source>
</evidence>
<proteinExistence type="inferred from homology"/>
<dbReference type="EMBL" id="PKFO01000006">
    <property type="protein sequence ID" value="PVH21929.1"/>
    <property type="molecule type" value="Genomic_DNA"/>
</dbReference>
<dbReference type="GO" id="GO:0008266">
    <property type="term" value="F:poly(U) RNA binding"/>
    <property type="evidence" value="ECO:0007669"/>
    <property type="project" value="EnsemblFungi"/>
</dbReference>
<dbReference type="FunFam" id="2.30.30.100:FF:000070">
    <property type="entry name" value="Small nuclear ribonucleoprotein F"/>
    <property type="match status" value="1"/>
</dbReference>
<dbReference type="PROSITE" id="PS52002">
    <property type="entry name" value="SM"/>
    <property type="match status" value="1"/>
</dbReference>
<accession>A0A2V1AVW1</accession>
<feature type="region of interest" description="Disordered" evidence="11">
    <location>
        <begin position="1"/>
        <end position="25"/>
    </location>
</feature>
<gene>
    <name evidence="13" type="ORF">CXQ85_004593</name>
</gene>
<dbReference type="RefSeq" id="XP_025342869.1">
    <property type="nucleotide sequence ID" value="XM_025488207.1"/>
</dbReference>
<evidence type="ECO:0000313" key="14">
    <source>
        <dbReference type="Proteomes" id="UP000244309"/>
    </source>
</evidence>
<dbReference type="InterPro" id="IPR010920">
    <property type="entry name" value="LSM_dom_sf"/>
</dbReference>
<dbReference type="InterPro" id="IPR034100">
    <property type="entry name" value="Sm_F"/>
</dbReference>
<keyword evidence="14" id="KW-1185">Reference proteome</keyword>